<feature type="domain" description="Integrase catalytic" evidence="17">
    <location>
        <begin position="577"/>
        <end position="674"/>
    </location>
</feature>
<reference evidence="18 19" key="1">
    <citation type="submission" date="2019-08" db="EMBL/GenBank/DDBJ databases">
        <title>Draft genome sequences of two oriental melons (Cucumis melo L. var makuwa).</title>
        <authorList>
            <person name="Kwon S.-Y."/>
        </authorList>
    </citation>
    <scope>NUCLEOTIDE SEQUENCE [LARGE SCALE GENOMIC DNA]</scope>
    <source>
        <strain evidence="19">cv. SW 3</strain>
        <tissue evidence="18">Leaf</tissue>
    </source>
</reference>
<keyword evidence="9" id="KW-0460">Magnesium</keyword>
<protein>
    <submittedName>
        <fullName evidence="18">Pol protein</fullName>
    </submittedName>
</protein>
<keyword evidence="8" id="KW-0378">Hydrolase</keyword>
<keyword evidence="11" id="KW-0695">RNA-directed DNA polymerase</keyword>
<dbReference type="OrthoDB" id="997466at2759"/>
<evidence type="ECO:0000256" key="5">
    <source>
        <dbReference type="ARBA" id="ARBA00022723"/>
    </source>
</evidence>
<evidence type="ECO:0000256" key="10">
    <source>
        <dbReference type="ARBA" id="ARBA00022908"/>
    </source>
</evidence>
<evidence type="ECO:0000259" key="17">
    <source>
        <dbReference type="PROSITE" id="PS50994"/>
    </source>
</evidence>
<dbReference type="PROSITE" id="PS50994">
    <property type="entry name" value="INTEGRASE"/>
    <property type="match status" value="1"/>
</dbReference>
<dbReference type="InterPro" id="IPR021109">
    <property type="entry name" value="Peptidase_aspartic_dom_sf"/>
</dbReference>
<keyword evidence="5" id="KW-0479">Metal-binding</keyword>
<proteinExistence type="predicted"/>
<evidence type="ECO:0000256" key="12">
    <source>
        <dbReference type="ARBA" id="ARBA00022932"/>
    </source>
</evidence>
<dbReference type="InterPro" id="IPR050951">
    <property type="entry name" value="Retrovirus_Pol_polyprotein"/>
</dbReference>
<dbReference type="CDD" id="cd00303">
    <property type="entry name" value="retropepsin_like"/>
    <property type="match status" value="1"/>
</dbReference>
<evidence type="ECO:0000256" key="4">
    <source>
        <dbReference type="ARBA" id="ARBA00022722"/>
    </source>
</evidence>
<dbReference type="InterPro" id="IPR012337">
    <property type="entry name" value="RNaseH-like_sf"/>
</dbReference>
<dbReference type="GO" id="GO:0006508">
    <property type="term" value="P:proteolysis"/>
    <property type="evidence" value="ECO:0007669"/>
    <property type="project" value="UniProtKB-KW"/>
</dbReference>
<dbReference type="SUPFAM" id="SSF53098">
    <property type="entry name" value="Ribonuclease H-like"/>
    <property type="match status" value="1"/>
</dbReference>
<dbReference type="GO" id="GO:0003677">
    <property type="term" value="F:DNA binding"/>
    <property type="evidence" value="ECO:0007669"/>
    <property type="project" value="UniProtKB-KW"/>
</dbReference>
<keyword evidence="14" id="KW-0233">DNA recombination</keyword>
<dbReference type="PANTHER" id="PTHR37984">
    <property type="entry name" value="PROTEIN CBG26694"/>
    <property type="match status" value="1"/>
</dbReference>
<evidence type="ECO:0000256" key="16">
    <source>
        <dbReference type="SAM" id="MobiDB-lite"/>
    </source>
</evidence>
<dbReference type="Gene3D" id="1.10.340.70">
    <property type="match status" value="1"/>
</dbReference>
<dbReference type="Gene3D" id="3.30.420.10">
    <property type="entry name" value="Ribonuclease H-like superfamily/Ribonuclease H"/>
    <property type="match status" value="1"/>
</dbReference>
<evidence type="ECO:0000256" key="13">
    <source>
        <dbReference type="ARBA" id="ARBA00023125"/>
    </source>
</evidence>
<evidence type="ECO:0000256" key="8">
    <source>
        <dbReference type="ARBA" id="ARBA00022801"/>
    </source>
</evidence>
<evidence type="ECO:0000256" key="11">
    <source>
        <dbReference type="ARBA" id="ARBA00022918"/>
    </source>
</evidence>
<keyword evidence="12" id="KW-0239">DNA-directed DNA polymerase</keyword>
<dbReference type="SUPFAM" id="SSF56672">
    <property type="entry name" value="DNA/RNA polymerases"/>
    <property type="match status" value="1"/>
</dbReference>
<dbReference type="Pfam" id="PF17919">
    <property type="entry name" value="RT_RNaseH_2"/>
    <property type="match status" value="1"/>
</dbReference>
<evidence type="ECO:0000313" key="19">
    <source>
        <dbReference type="Proteomes" id="UP000321393"/>
    </source>
</evidence>
<dbReference type="GO" id="GO:0046872">
    <property type="term" value="F:metal ion binding"/>
    <property type="evidence" value="ECO:0007669"/>
    <property type="project" value="UniProtKB-KW"/>
</dbReference>
<dbReference type="PANTHER" id="PTHR37984:SF5">
    <property type="entry name" value="PROTEIN NYNRIN-LIKE"/>
    <property type="match status" value="1"/>
</dbReference>
<dbReference type="InterPro" id="IPR043128">
    <property type="entry name" value="Rev_trsase/Diguanyl_cyclase"/>
</dbReference>
<evidence type="ECO:0000256" key="15">
    <source>
        <dbReference type="ARBA" id="ARBA00023268"/>
    </source>
</evidence>
<dbReference type="InterPro" id="IPR041588">
    <property type="entry name" value="Integrase_H2C2"/>
</dbReference>
<evidence type="ECO:0000313" key="18">
    <source>
        <dbReference type="EMBL" id="KAA0063028.1"/>
    </source>
</evidence>
<keyword evidence="2" id="KW-0808">Transferase</keyword>
<evidence type="ECO:0000256" key="1">
    <source>
        <dbReference type="ARBA" id="ARBA00022670"/>
    </source>
</evidence>
<accession>A0A5A7V5Y4</accession>
<dbReference type="InterPro" id="IPR001584">
    <property type="entry name" value="Integrase_cat-core"/>
</dbReference>
<dbReference type="GO" id="GO:0015074">
    <property type="term" value="P:DNA integration"/>
    <property type="evidence" value="ECO:0007669"/>
    <property type="project" value="UniProtKB-KW"/>
</dbReference>
<dbReference type="Pfam" id="PF08284">
    <property type="entry name" value="RVP_2"/>
    <property type="match status" value="1"/>
</dbReference>
<evidence type="ECO:0000256" key="2">
    <source>
        <dbReference type="ARBA" id="ARBA00022679"/>
    </source>
</evidence>
<dbReference type="InterPro" id="IPR041577">
    <property type="entry name" value="RT_RNaseH_2"/>
</dbReference>
<feature type="region of interest" description="Disordered" evidence="16">
    <location>
        <begin position="794"/>
        <end position="818"/>
    </location>
</feature>
<keyword evidence="3" id="KW-0548">Nucleotidyltransferase</keyword>
<name>A0A5A7V5Y4_CUCMM</name>
<evidence type="ECO:0000256" key="9">
    <source>
        <dbReference type="ARBA" id="ARBA00022842"/>
    </source>
</evidence>
<evidence type="ECO:0000256" key="14">
    <source>
        <dbReference type="ARBA" id="ARBA00023172"/>
    </source>
</evidence>
<keyword evidence="10" id="KW-0229">DNA integration</keyword>
<dbReference type="Gene3D" id="3.30.70.270">
    <property type="match status" value="2"/>
</dbReference>
<dbReference type="Gene3D" id="2.40.70.10">
    <property type="entry name" value="Acid Proteases"/>
    <property type="match status" value="1"/>
</dbReference>
<gene>
    <name evidence="18" type="ORF">E6C27_scaffold468G001350</name>
</gene>
<evidence type="ECO:0000256" key="6">
    <source>
        <dbReference type="ARBA" id="ARBA00022750"/>
    </source>
</evidence>
<dbReference type="InterPro" id="IPR036397">
    <property type="entry name" value="RNaseH_sf"/>
</dbReference>
<dbReference type="Proteomes" id="UP000321393">
    <property type="component" value="Unassembled WGS sequence"/>
</dbReference>
<keyword evidence="7" id="KW-0255">Endonuclease</keyword>
<keyword evidence="6" id="KW-0064">Aspartyl protease</keyword>
<dbReference type="Pfam" id="PF24626">
    <property type="entry name" value="SH3_Tf2-1"/>
    <property type="match status" value="1"/>
</dbReference>
<dbReference type="GO" id="GO:0003887">
    <property type="term" value="F:DNA-directed DNA polymerase activity"/>
    <property type="evidence" value="ECO:0007669"/>
    <property type="project" value="UniProtKB-KW"/>
</dbReference>
<evidence type="ECO:0000256" key="3">
    <source>
        <dbReference type="ARBA" id="ARBA00022695"/>
    </source>
</evidence>
<keyword evidence="4" id="KW-0540">Nuclease</keyword>
<dbReference type="AlphaFoldDB" id="A0A5A7V5Y4"/>
<evidence type="ECO:0000256" key="7">
    <source>
        <dbReference type="ARBA" id="ARBA00022759"/>
    </source>
</evidence>
<keyword evidence="1" id="KW-0645">Protease</keyword>
<feature type="compositionally biased region" description="Polar residues" evidence="16">
    <location>
        <begin position="798"/>
        <end position="818"/>
    </location>
</feature>
<dbReference type="Pfam" id="PF17921">
    <property type="entry name" value="Integrase_H2C2"/>
    <property type="match status" value="1"/>
</dbReference>
<sequence>MLSRFAPNVVRDEVAKINNGYEYARECYPSKVVGRGSTPGQKRKVELHSIVAPQRNLRSDSVFQRHRQEIPIVGKTLRELLVCRSCERSHGGRCLAGSGVCYNKDEYLPLLIWRPSKLHMCLEVEPLGSILSVSTPSSKVMLSKEKIKACQVEVANHVLDVTLLVLDMRYFDVILDMDWLSVNHASINYSRKEGTWSILASVVDTKELKVSLSSKLIVREYPDVFPNELPGLPPLREIDFAIELEPNIVPISRAPYRMALAELKELKVKLQNFGHYELIVMSFGLTNAPAIEVEYEEHLHQVLETLRANKLYAKFSKFEFWLKKVSFIGHVVSSEGVFVDPAKIEAITSWPQPLQLMKKETPFIWSPTCESSFQELKQNLVTAQVFIMPNGSGSFVIYNDASKKGLGCVLMQQGKANVVVDAFSRKVSHSAARITEQAHLRRDFERDDIAVSVGELTSQLAQLSVQPTLRQKIIVAQLNDPYLVEKRHLAKAEQDEKFSMPPNDGLMLKRCLCIPANSAVKAKLLTEAHSSPFFMHPSSTKLYQDLKCVYWWRNMKRKVADFVRLSKTLKGYTMVWVVVDRLTKSAHFILGKSIYTARLQLALGTRLDFSTVFHPQTAGQTERLNQILEDMLRACMLEFSESWDSHLHLTKFSYKNSYHATINMAPFEALYGRQKSYVDERRKDREFDVGDMVFLKVAPMNGVLRFEKKRKLSPRFIGPFEIIEQIDPVAYRLALTPSFSTVHDVFLYVEQLLQVCSPPPSAAVVVSSISIQQLLQNVVGHRVSSITVSRFLSHRSAKQQPSTNCQLPPSSNVRSSHLPNRVSHLNRFISKPRPTELSFEPCVCMQVVSSSTVSRAEPSAIQAAHVSHPFSRAARVELEFKLNLSVPLGSSKTRDVLSRLQIVHVWERTSLGAEVEVRAEESWRMTRSDRGVP</sequence>
<dbReference type="EMBL" id="SSTE01003650">
    <property type="protein sequence ID" value="KAA0063028.1"/>
    <property type="molecule type" value="Genomic_DNA"/>
</dbReference>
<dbReference type="GO" id="GO:0003964">
    <property type="term" value="F:RNA-directed DNA polymerase activity"/>
    <property type="evidence" value="ECO:0007669"/>
    <property type="project" value="UniProtKB-KW"/>
</dbReference>
<keyword evidence="15" id="KW-0511">Multifunctional enzyme</keyword>
<dbReference type="GO" id="GO:0004190">
    <property type="term" value="F:aspartic-type endopeptidase activity"/>
    <property type="evidence" value="ECO:0007669"/>
    <property type="project" value="UniProtKB-KW"/>
</dbReference>
<dbReference type="GO" id="GO:0004519">
    <property type="term" value="F:endonuclease activity"/>
    <property type="evidence" value="ECO:0007669"/>
    <property type="project" value="UniProtKB-KW"/>
</dbReference>
<comment type="caution">
    <text evidence="18">The sequence shown here is derived from an EMBL/GenBank/DDBJ whole genome shotgun (WGS) entry which is preliminary data.</text>
</comment>
<keyword evidence="13" id="KW-0238">DNA-binding</keyword>
<dbReference type="InterPro" id="IPR043502">
    <property type="entry name" value="DNA/RNA_pol_sf"/>
</dbReference>
<dbReference type="GO" id="GO:0006310">
    <property type="term" value="P:DNA recombination"/>
    <property type="evidence" value="ECO:0007669"/>
    <property type="project" value="UniProtKB-KW"/>
</dbReference>
<organism evidence="18 19">
    <name type="scientific">Cucumis melo var. makuwa</name>
    <name type="common">Oriental melon</name>
    <dbReference type="NCBI Taxonomy" id="1194695"/>
    <lineage>
        <taxon>Eukaryota</taxon>
        <taxon>Viridiplantae</taxon>
        <taxon>Streptophyta</taxon>
        <taxon>Embryophyta</taxon>
        <taxon>Tracheophyta</taxon>
        <taxon>Spermatophyta</taxon>
        <taxon>Magnoliopsida</taxon>
        <taxon>eudicotyledons</taxon>
        <taxon>Gunneridae</taxon>
        <taxon>Pentapetalae</taxon>
        <taxon>rosids</taxon>
        <taxon>fabids</taxon>
        <taxon>Cucurbitales</taxon>
        <taxon>Cucurbitaceae</taxon>
        <taxon>Benincaseae</taxon>
        <taxon>Cucumis</taxon>
    </lineage>
</organism>
<dbReference type="InterPro" id="IPR056924">
    <property type="entry name" value="SH3_Tf2-1"/>
</dbReference>